<evidence type="ECO:0000313" key="3">
    <source>
        <dbReference type="Proteomes" id="UP001396334"/>
    </source>
</evidence>
<accession>A0ABR2STF2</accession>
<dbReference type="PANTHER" id="PTHR46782">
    <property type="entry name" value="OS01G0757700 PROTEIN"/>
    <property type="match status" value="1"/>
</dbReference>
<name>A0ABR2STF2_9ROSI</name>
<dbReference type="Gene3D" id="1.25.40.10">
    <property type="entry name" value="Tetratricopeptide repeat domain"/>
    <property type="match status" value="1"/>
</dbReference>
<gene>
    <name evidence="2" type="ORF">V6N11_068117</name>
</gene>
<dbReference type="PANTHER" id="PTHR46782:SF1">
    <property type="entry name" value="OS01G0757700 PROTEIN"/>
    <property type="match status" value="1"/>
</dbReference>
<organism evidence="2 3">
    <name type="scientific">Hibiscus sabdariffa</name>
    <name type="common">roselle</name>
    <dbReference type="NCBI Taxonomy" id="183260"/>
    <lineage>
        <taxon>Eukaryota</taxon>
        <taxon>Viridiplantae</taxon>
        <taxon>Streptophyta</taxon>
        <taxon>Embryophyta</taxon>
        <taxon>Tracheophyta</taxon>
        <taxon>Spermatophyta</taxon>
        <taxon>Magnoliopsida</taxon>
        <taxon>eudicotyledons</taxon>
        <taxon>Gunneridae</taxon>
        <taxon>Pentapetalae</taxon>
        <taxon>rosids</taxon>
        <taxon>malvids</taxon>
        <taxon>Malvales</taxon>
        <taxon>Malvaceae</taxon>
        <taxon>Malvoideae</taxon>
        <taxon>Hibiscus</taxon>
    </lineage>
</organism>
<dbReference type="EMBL" id="JBBPBN010000012">
    <property type="protein sequence ID" value="KAK9028310.1"/>
    <property type="molecule type" value="Genomic_DNA"/>
</dbReference>
<sequence length="366" mass="43016">MLCCRYALPLITKRFESVKITQKPRNIVVRFQLKLQLSLFLMCWYGLYKIQWFHVCATKGPRPRYPRVWKLRKRIGTVSKSAKLVACVKQLSIVKEEVYGALDSFIAWELEFLLFMVKKALKILQNEQEWKRIIQVIKWMISKGQGRTMGTYFTLLNALAEDERLEEAEELWAKLFSGNLESTPRIFFDKMMSVYYHKDMHEKMFEILYCHLIQDSYHNDVLYRNLNVSVFADMEELGVKPSISVVSMVGSVFQKLVMLEKYDKLKKKYPPPKWEYRYIKGKRVKIQVKQLQEFDKTAKGIIEDKETEEISSLEHEEVEAGSNKVKQLQELEKIAHGVTEDNETKKNSSLEDEEASSHRSKVAIES</sequence>
<evidence type="ECO:0000313" key="2">
    <source>
        <dbReference type="EMBL" id="KAK9028310.1"/>
    </source>
</evidence>
<dbReference type="InterPro" id="IPR044646">
    <property type="entry name" value="EMB1417-like"/>
</dbReference>
<feature type="region of interest" description="Disordered" evidence="1">
    <location>
        <begin position="335"/>
        <end position="366"/>
    </location>
</feature>
<feature type="compositionally biased region" description="Basic and acidic residues" evidence="1">
    <location>
        <begin position="335"/>
        <end position="349"/>
    </location>
</feature>
<dbReference type="InterPro" id="IPR011990">
    <property type="entry name" value="TPR-like_helical_dom_sf"/>
</dbReference>
<reference evidence="2 3" key="1">
    <citation type="journal article" date="2024" name="G3 (Bethesda)">
        <title>Genome assembly of Hibiscus sabdariffa L. provides insights into metabolisms of medicinal natural products.</title>
        <authorList>
            <person name="Kim T."/>
        </authorList>
    </citation>
    <scope>NUCLEOTIDE SEQUENCE [LARGE SCALE GENOMIC DNA]</scope>
    <source>
        <strain evidence="2">TK-2024</strain>
        <tissue evidence="2">Old leaves</tissue>
    </source>
</reference>
<proteinExistence type="predicted"/>
<keyword evidence="3" id="KW-1185">Reference proteome</keyword>
<comment type="caution">
    <text evidence="2">The sequence shown here is derived from an EMBL/GenBank/DDBJ whole genome shotgun (WGS) entry which is preliminary data.</text>
</comment>
<dbReference type="Proteomes" id="UP001396334">
    <property type="component" value="Unassembled WGS sequence"/>
</dbReference>
<protein>
    <recommendedName>
        <fullName evidence="4">Pentatricopeptide repeat-containing protein</fullName>
    </recommendedName>
</protein>
<evidence type="ECO:0008006" key="4">
    <source>
        <dbReference type="Google" id="ProtNLM"/>
    </source>
</evidence>
<evidence type="ECO:0000256" key="1">
    <source>
        <dbReference type="SAM" id="MobiDB-lite"/>
    </source>
</evidence>